<name>A0A921LVB1_9ACTN</name>
<feature type="binding site" evidence="7">
    <location>
        <begin position="384"/>
        <end position="391"/>
    </location>
    <ligand>
        <name>ATP</name>
        <dbReference type="ChEBI" id="CHEBI:30616"/>
    </ligand>
</feature>
<dbReference type="InterPro" id="IPR014445">
    <property type="entry name" value="Gln-dep_NAD_synthase"/>
</dbReference>
<dbReference type="GO" id="GO:0005524">
    <property type="term" value="F:ATP binding"/>
    <property type="evidence" value="ECO:0007669"/>
    <property type="project" value="UniProtKB-UniRule"/>
</dbReference>
<evidence type="ECO:0000256" key="5">
    <source>
        <dbReference type="ARBA" id="ARBA00022840"/>
    </source>
</evidence>
<comment type="similarity">
    <text evidence="9">Belongs to the NAD synthetase family.</text>
</comment>
<dbReference type="Proteomes" id="UP000753256">
    <property type="component" value="Unassembled WGS sequence"/>
</dbReference>
<feature type="binding site" evidence="7">
    <location>
        <position position="126"/>
    </location>
    <ligand>
        <name>L-glutamine</name>
        <dbReference type="ChEBI" id="CHEBI:58359"/>
    </ligand>
</feature>
<reference evidence="11" key="1">
    <citation type="journal article" date="2021" name="PeerJ">
        <title>Extensive microbial diversity within the chicken gut microbiome revealed by metagenomics and culture.</title>
        <authorList>
            <person name="Gilroy R."/>
            <person name="Ravi A."/>
            <person name="Getino M."/>
            <person name="Pursley I."/>
            <person name="Horton D.L."/>
            <person name="Alikhan N.F."/>
            <person name="Baker D."/>
            <person name="Gharbi K."/>
            <person name="Hall N."/>
            <person name="Watson M."/>
            <person name="Adriaenssens E.M."/>
            <person name="Foster-Nyarko E."/>
            <person name="Jarju S."/>
            <person name="Secka A."/>
            <person name="Antonio M."/>
            <person name="Oren A."/>
            <person name="Chaudhuri R.R."/>
            <person name="La Ragione R."/>
            <person name="Hildebrand F."/>
            <person name="Pallen M.J."/>
        </authorList>
    </citation>
    <scope>NUCLEOTIDE SEQUENCE</scope>
    <source>
        <strain evidence="11">ChiHjej13B12-9602</strain>
    </source>
</reference>
<organism evidence="11 12">
    <name type="scientific">Enorma phocaeensis</name>
    <dbReference type="NCBI Taxonomy" id="1871019"/>
    <lineage>
        <taxon>Bacteria</taxon>
        <taxon>Bacillati</taxon>
        <taxon>Actinomycetota</taxon>
        <taxon>Coriobacteriia</taxon>
        <taxon>Coriobacteriales</taxon>
        <taxon>Coriobacteriaceae</taxon>
        <taxon>Enorma</taxon>
    </lineage>
</organism>
<dbReference type="InterPro" id="IPR003694">
    <property type="entry name" value="NAD_synthase"/>
</dbReference>
<feature type="binding site" evidence="7">
    <location>
        <position position="470"/>
    </location>
    <ligand>
        <name>deamido-NAD(+)</name>
        <dbReference type="ChEBI" id="CHEBI:58437"/>
        <note>ligand shared between two neighboring subunits</note>
    </ligand>
</feature>
<evidence type="ECO:0000256" key="6">
    <source>
        <dbReference type="ARBA" id="ARBA00023027"/>
    </source>
</evidence>
<feature type="active site" description="Proton acceptor; for glutaminase activity" evidence="7">
    <location>
        <position position="51"/>
    </location>
</feature>
<dbReference type="SUPFAM" id="SSF52402">
    <property type="entry name" value="Adenine nucleotide alpha hydrolases-like"/>
    <property type="match status" value="1"/>
</dbReference>
<protein>
    <recommendedName>
        <fullName evidence="7 8">Glutamine-dependent NAD(+) synthetase</fullName>
        <ecNumber evidence="7 8">6.3.5.1</ecNumber>
    </recommendedName>
    <alternativeName>
        <fullName evidence="7 8">NAD(+) synthase [glutamine-hydrolyzing]</fullName>
    </alternativeName>
</protein>
<dbReference type="CDD" id="cd07570">
    <property type="entry name" value="GAT_Gln-NAD-synth"/>
    <property type="match status" value="1"/>
</dbReference>
<evidence type="ECO:0000313" key="12">
    <source>
        <dbReference type="Proteomes" id="UP000753256"/>
    </source>
</evidence>
<dbReference type="NCBIfam" id="NF002730">
    <property type="entry name" value="PRK02628.1"/>
    <property type="match status" value="1"/>
</dbReference>
<dbReference type="RefSeq" id="WP_273190958.1">
    <property type="nucleotide sequence ID" value="NZ_DYUZ01000029.1"/>
</dbReference>
<feature type="binding site" evidence="7">
    <location>
        <position position="212"/>
    </location>
    <ligand>
        <name>L-glutamine</name>
        <dbReference type="ChEBI" id="CHEBI:58359"/>
    </ligand>
</feature>
<dbReference type="InterPro" id="IPR022310">
    <property type="entry name" value="NAD/GMP_synthase"/>
</dbReference>
<feature type="active site" description="Nucleophile; for glutaminase activity" evidence="7">
    <location>
        <position position="179"/>
    </location>
</feature>
<dbReference type="SUPFAM" id="SSF56317">
    <property type="entry name" value="Carbon-nitrogen hydrolase"/>
    <property type="match status" value="1"/>
</dbReference>
<dbReference type="GO" id="GO:0004359">
    <property type="term" value="F:glutaminase activity"/>
    <property type="evidence" value="ECO:0007669"/>
    <property type="project" value="InterPro"/>
</dbReference>
<dbReference type="PROSITE" id="PS50263">
    <property type="entry name" value="CN_HYDROLASE"/>
    <property type="match status" value="1"/>
</dbReference>
<dbReference type="HAMAP" id="MF_02090">
    <property type="entry name" value="NadE_glutamine_dep"/>
    <property type="match status" value="1"/>
</dbReference>
<keyword evidence="5 7" id="KW-0067">ATP-binding</keyword>
<feature type="active site" description="For glutaminase activity" evidence="7">
    <location>
        <position position="120"/>
    </location>
</feature>
<dbReference type="Pfam" id="PF00795">
    <property type="entry name" value="CN_hydrolase"/>
    <property type="match status" value="1"/>
</dbReference>
<dbReference type="InterPro" id="IPR003010">
    <property type="entry name" value="C-N_Hydrolase"/>
</dbReference>
<dbReference type="Gene3D" id="1.10.10.1140">
    <property type="entry name" value="Glutamine-dependent NAD+ synthetase, C-terminal domain"/>
    <property type="match status" value="1"/>
</dbReference>
<dbReference type="Gene3D" id="3.40.50.620">
    <property type="entry name" value="HUPs"/>
    <property type="match status" value="1"/>
</dbReference>
<reference evidence="11" key="2">
    <citation type="submission" date="2021-09" db="EMBL/GenBank/DDBJ databases">
        <authorList>
            <person name="Gilroy R."/>
        </authorList>
    </citation>
    <scope>NUCLEOTIDE SEQUENCE</scope>
    <source>
        <strain evidence="11">ChiHjej13B12-9602</strain>
    </source>
</reference>
<dbReference type="EMBL" id="DYUZ01000029">
    <property type="protein sequence ID" value="HJG37685.1"/>
    <property type="molecule type" value="Genomic_DNA"/>
</dbReference>
<dbReference type="PANTHER" id="PTHR23090">
    <property type="entry name" value="NH 3 /GLUTAMINE-DEPENDENT NAD + SYNTHETASE"/>
    <property type="match status" value="1"/>
</dbReference>
<evidence type="ECO:0000256" key="4">
    <source>
        <dbReference type="ARBA" id="ARBA00022741"/>
    </source>
</evidence>
<feature type="binding site" evidence="7">
    <location>
        <position position="494"/>
    </location>
    <ligand>
        <name>ATP</name>
        <dbReference type="ChEBI" id="CHEBI:30616"/>
    </ligand>
</feature>
<dbReference type="GO" id="GO:0009435">
    <property type="term" value="P:NAD+ biosynthetic process"/>
    <property type="evidence" value="ECO:0007669"/>
    <property type="project" value="UniProtKB-UniRule"/>
</dbReference>
<feature type="domain" description="CN hydrolase" evidence="10">
    <location>
        <begin position="11"/>
        <end position="279"/>
    </location>
</feature>
<proteinExistence type="inferred from homology"/>
<feature type="binding site" evidence="7">
    <location>
        <position position="206"/>
    </location>
    <ligand>
        <name>L-glutamine</name>
        <dbReference type="ChEBI" id="CHEBI:58359"/>
    </ligand>
</feature>
<comment type="catalytic activity">
    <reaction evidence="7 8">
        <text>deamido-NAD(+) + L-glutamine + ATP + H2O = L-glutamate + AMP + diphosphate + NAD(+) + H(+)</text>
        <dbReference type="Rhea" id="RHEA:24384"/>
        <dbReference type="ChEBI" id="CHEBI:15377"/>
        <dbReference type="ChEBI" id="CHEBI:15378"/>
        <dbReference type="ChEBI" id="CHEBI:29985"/>
        <dbReference type="ChEBI" id="CHEBI:30616"/>
        <dbReference type="ChEBI" id="CHEBI:33019"/>
        <dbReference type="ChEBI" id="CHEBI:57540"/>
        <dbReference type="ChEBI" id="CHEBI:58359"/>
        <dbReference type="ChEBI" id="CHEBI:58437"/>
        <dbReference type="ChEBI" id="CHEBI:456215"/>
        <dbReference type="EC" id="6.3.5.1"/>
    </reaction>
</comment>
<dbReference type="GO" id="GO:0003952">
    <property type="term" value="F:NAD+ synthase (glutamine-hydrolyzing) activity"/>
    <property type="evidence" value="ECO:0007669"/>
    <property type="project" value="UniProtKB-UniRule"/>
</dbReference>
<evidence type="ECO:0000256" key="9">
    <source>
        <dbReference type="RuleBase" id="RU003811"/>
    </source>
</evidence>
<evidence type="ECO:0000256" key="7">
    <source>
        <dbReference type="HAMAP-Rule" id="MF_02090"/>
    </source>
</evidence>
<evidence type="ECO:0000313" key="11">
    <source>
        <dbReference type="EMBL" id="HJG37685.1"/>
    </source>
</evidence>
<gene>
    <name evidence="7" type="primary">nadE</name>
    <name evidence="11" type="ORF">K8V70_07495</name>
</gene>
<comment type="function">
    <text evidence="7">Catalyzes the ATP-dependent amidation of deamido-NAD to form NAD. Uses L-glutamine as a nitrogen source.</text>
</comment>
<feature type="binding site" evidence="7">
    <location>
        <position position="499"/>
    </location>
    <ligand>
        <name>deamido-NAD(+)</name>
        <dbReference type="ChEBI" id="CHEBI:58437"/>
        <note>ligand shared between two neighboring subunits</note>
    </ligand>
</feature>
<keyword evidence="4 7" id="KW-0547">Nucleotide-binding</keyword>
<dbReference type="Gene3D" id="3.60.110.10">
    <property type="entry name" value="Carbon-nitrogen hydrolase"/>
    <property type="match status" value="1"/>
</dbReference>
<comment type="caution">
    <text evidence="11">The sequence shown here is derived from an EMBL/GenBank/DDBJ whole genome shotgun (WGS) entry which is preliminary data.</text>
</comment>
<dbReference type="AlphaFoldDB" id="A0A921LVB1"/>
<evidence type="ECO:0000256" key="8">
    <source>
        <dbReference type="PIRNR" id="PIRNR006630"/>
    </source>
</evidence>
<evidence type="ECO:0000256" key="3">
    <source>
        <dbReference type="ARBA" id="ARBA00022598"/>
    </source>
</evidence>
<comment type="similarity">
    <text evidence="2 7 8">In the C-terminal section; belongs to the NAD synthetase family.</text>
</comment>
<dbReference type="InterPro" id="IPR014729">
    <property type="entry name" value="Rossmann-like_a/b/a_fold"/>
</dbReference>
<comment type="pathway">
    <text evidence="1 7 8">Cofactor biosynthesis; NAD(+) biosynthesis; NAD(+) from deamido-NAD(+) (L-Gln route): step 1/1.</text>
</comment>
<feature type="binding site" evidence="7">
    <location>
        <begin position="504"/>
        <end position="507"/>
    </location>
    <ligand>
        <name>deamido-NAD(+)</name>
        <dbReference type="ChEBI" id="CHEBI:58437"/>
        <note>ligand shared between two neighboring subunits</note>
    </ligand>
</feature>
<dbReference type="EC" id="6.3.5.1" evidence="7 8"/>
<dbReference type="PIRSF" id="PIRSF006630">
    <property type="entry name" value="NADS_GAT"/>
    <property type="match status" value="1"/>
</dbReference>
<feature type="binding site" evidence="7">
    <location>
        <position position="631"/>
    </location>
    <ligand>
        <name>deamido-NAD(+)</name>
        <dbReference type="ChEBI" id="CHEBI:58437"/>
        <note>ligand shared between two neighboring subunits</note>
    </ligand>
</feature>
<keyword evidence="3 7" id="KW-0436">Ligase</keyword>
<evidence type="ECO:0000259" key="10">
    <source>
        <dbReference type="PROSITE" id="PS50263"/>
    </source>
</evidence>
<dbReference type="PANTHER" id="PTHR23090:SF9">
    <property type="entry name" value="GLUTAMINE-DEPENDENT NAD(+) SYNTHETASE"/>
    <property type="match status" value="1"/>
</dbReference>
<dbReference type="InterPro" id="IPR036526">
    <property type="entry name" value="C-N_Hydrolase_sf"/>
</dbReference>
<keyword evidence="6 7" id="KW-0520">NAD</keyword>
<dbReference type="NCBIfam" id="TIGR00552">
    <property type="entry name" value="nadE"/>
    <property type="match status" value="1"/>
</dbReference>
<evidence type="ECO:0000256" key="2">
    <source>
        <dbReference type="ARBA" id="ARBA00007145"/>
    </source>
</evidence>
<accession>A0A921LVB1</accession>
<sequence>MPVGPSTDGFFRIAASTPRIRVADVDANAAAILSCVRHAAAQGAGALVLPELCLTGYTCADLFFDRALLRAAEAALARILDATADVPMFFTVGLPVAAGSALYNCTAACCRGELLGLTAKESLPNYGEFYERRWFAPAPRPEDPLTVEVAGRLAPLASRIVYRCADEGMADLALGVEVCEDLWIAAPPSVDMARAGATVILNSSASSEVIGKAEYRRSLVAGQSARLFCAYAYADAGEGESTTDLVFAGENLIAENGSLLAGTPLFSCEMAIADVDLDRLAAERRRCTTWVEPAASEAGVLDVGFSFSLDADICSAADAEPPAIPGAPRLMYSALDTLRIFPRTPFVPAAREDIAERCETIFGLQAAGLKTRLAHTGTKHAVIGLSGGLDSTLALLVTVRAFDALDLPRAGITAVSMPGFGTTRRTKGNAETLAEALGVSFREVPIGPAVERHFADIGHDPAVQDVTYENSQARERTQILMDIANQVGGFVIGTGDLSELALGWATYNGDHMSMYGVNASVPKTLVRHLVRCAADAFGGQIAQTLLDILDTPVSPELLPPTGAGEIAQRTEDLVGPYELHDFFLYHLLRFGFAPGKIYRMACRAFSGVYDSETVRSWLRVFYRRFFAQQFKRSCLPDGPKVGSVTLSPRGDWRMPSDAAMRLWLAEIDAL</sequence>
<evidence type="ECO:0000256" key="1">
    <source>
        <dbReference type="ARBA" id="ARBA00005188"/>
    </source>
</evidence>
<dbReference type="GO" id="GO:0005737">
    <property type="term" value="C:cytoplasm"/>
    <property type="evidence" value="ECO:0007669"/>
    <property type="project" value="InterPro"/>
</dbReference>
<dbReference type="GO" id="GO:0008795">
    <property type="term" value="F:NAD+ synthase activity"/>
    <property type="evidence" value="ECO:0007669"/>
    <property type="project" value="UniProtKB-UniRule"/>
</dbReference>
<dbReference type="Pfam" id="PF02540">
    <property type="entry name" value="NAD_synthase"/>
    <property type="match status" value="1"/>
</dbReference>
<dbReference type="InterPro" id="IPR041856">
    <property type="entry name" value="NAD+_synth_C"/>
</dbReference>
<dbReference type="CDD" id="cd00553">
    <property type="entry name" value="NAD_synthase"/>
    <property type="match status" value="1"/>
</dbReference>